<comment type="caution">
    <text evidence="2">The sequence shown here is derived from an EMBL/GenBank/DDBJ whole genome shotgun (WGS) entry which is preliminary data.</text>
</comment>
<evidence type="ECO:0000313" key="3">
    <source>
        <dbReference type="Proteomes" id="UP001349262"/>
    </source>
</evidence>
<dbReference type="EMBL" id="MLBY01000004">
    <property type="protein sequence ID" value="MEE7457496.1"/>
    <property type="molecule type" value="Genomic_DNA"/>
</dbReference>
<feature type="transmembrane region" description="Helical" evidence="1">
    <location>
        <begin position="178"/>
        <end position="195"/>
    </location>
</feature>
<keyword evidence="1" id="KW-1133">Transmembrane helix</keyword>
<keyword evidence="3" id="KW-1185">Reference proteome</keyword>
<protein>
    <recommendedName>
        <fullName evidence="4">Membrane-associated protein</fullName>
    </recommendedName>
</protein>
<accession>A0ABU7TA40</accession>
<keyword evidence="1" id="KW-0472">Membrane</keyword>
<sequence length="227" mass="24850">MAGSGRVPLSLKLAYTAFMAVLVPVYLTFYGPTNFLYFCDVALILTLVGIWTNSALLISICAVGILAPQLLWAVDFAAQAAGVPLTGMTAYMFNGETSAFLRGLSLFHGWLPFLLVFLVWRLGYDRRAWAAWSALAVVILFVCFFLMPAPRPDPGLTPVNINYVWGMSDHAAQTLMPAWAWFAALVAAFPLLICWPTHRLLIRLMPEVPVTSPVMSPAAWPAGSAPR</sequence>
<reference evidence="2 3" key="1">
    <citation type="journal article" date="2012" name="Genet. Mol. Biol.">
        <title>Analysis of 16S rRNA and mxaF genes revealing insights into Methylobacterium niche-specific plant association.</title>
        <authorList>
            <person name="Dourado M.N."/>
            <person name="Andreote F.D."/>
            <person name="Dini-Andreote F."/>
            <person name="Conti R."/>
            <person name="Araujo J.M."/>
            <person name="Araujo W.L."/>
        </authorList>
    </citation>
    <scope>NUCLEOTIDE SEQUENCE [LARGE SCALE GENOMIC DNA]</scope>
    <source>
        <strain evidence="2 3">SR1.6/4</strain>
    </source>
</reference>
<name>A0ABU7TA40_9HYPH</name>
<feature type="transmembrane region" description="Helical" evidence="1">
    <location>
        <begin position="99"/>
        <end position="122"/>
    </location>
</feature>
<proteinExistence type="predicted"/>
<gene>
    <name evidence="2" type="ORF">MRSR164_12105</name>
</gene>
<evidence type="ECO:0000313" key="2">
    <source>
        <dbReference type="EMBL" id="MEE7457496.1"/>
    </source>
</evidence>
<organism evidence="2 3">
    <name type="scientific">Methylobacterium radiotolerans</name>
    <dbReference type="NCBI Taxonomy" id="31998"/>
    <lineage>
        <taxon>Bacteria</taxon>
        <taxon>Pseudomonadati</taxon>
        <taxon>Pseudomonadota</taxon>
        <taxon>Alphaproteobacteria</taxon>
        <taxon>Hyphomicrobiales</taxon>
        <taxon>Methylobacteriaceae</taxon>
        <taxon>Methylobacterium</taxon>
    </lineage>
</organism>
<feature type="transmembrane region" description="Helical" evidence="1">
    <location>
        <begin position="129"/>
        <end position="147"/>
    </location>
</feature>
<evidence type="ECO:0008006" key="4">
    <source>
        <dbReference type="Google" id="ProtNLM"/>
    </source>
</evidence>
<evidence type="ECO:0000256" key="1">
    <source>
        <dbReference type="SAM" id="Phobius"/>
    </source>
</evidence>
<feature type="transmembrane region" description="Helical" evidence="1">
    <location>
        <begin position="12"/>
        <end position="29"/>
    </location>
</feature>
<feature type="transmembrane region" description="Helical" evidence="1">
    <location>
        <begin position="35"/>
        <end position="58"/>
    </location>
</feature>
<dbReference type="Proteomes" id="UP001349262">
    <property type="component" value="Unassembled WGS sequence"/>
</dbReference>
<keyword evidence="1" id="KW-0812">Transmembrane</keyword>